<reference evidence="2" key="1">
    <citation type="journal article" date="2020" name="Stud. Mycol.">
        <title>101 Dothideomycetes genomes: a test case for predicting lifestyles and emergence of pathogens.</title>
        <authorList>
            <person name="Haridas S."/>
            <person name="Albert R."/>
            <person name="Binder M."/>
            <person name="Bloem J."/>
            <person name="Labutti K."/>
            <person name="Salamov A."/>
            <person name="Andreopoulos B."/>
            <person name="Baker S."/>
            <person name="Barry K."/>
            <person name="Bills G."/>
            <person name="Bluhm B."/>
            <person name="Cannon C."/>
            <person name="Castanera R."/>
            <person name="Culley D."/>
            <person name="Daum C."/>
            <person name="Ezra D."/>
            <person name="Gonzalez J."/>
            <person name="Henrissat B."/>
            <person name="Kuo A."/>
            <person name="Liang C."/>
            <person name="Lipzen A."/>
            <person name="Lutzoni F."/>
            <person name="Magnuson J."/>
            <person name="Mondo S."/>
            <person name="Nolan M."/>
            <person name="Ohm R."/>
            <person name="Pangilinan J."/>
            <person name="Park H.-J."/>
            <person name="Ramirez L."/>
            <person name="Alfaro M."/>
            <person name="Sun H."/>
            <person name="Tritt A."/>
            <person name="Yoshinaga Y."/>
            <person name="Zwiers L.-H."/>
            <person name="Turgeon B."/>
            <person name="Goodwin S."/>
            <person name="Spatafora J."/>
            <person name="Crous P."/>
            <person name="Grigoriev I."/>
        </authorList>
    </citation>
    <scope>NUCLEOTIDE SEQUENCE</scope>
    <source>
        <strain evidence="2">CBS 207.26</strain>
    </source>
</reference>
<dbReference type="EMBL" id="ML994613">
    <property type="protein sequence ID" value="KAF2193383.1"/>
    <property type="molecule type" value="Genomic_DNA"/>
</dbReference>
<feature type="region of interest" description="Disordered" evidence="1">
    <location>
        <begin position="73"/>
        <end position="93"/>
    </location>
</feature>
<gene>
    <name evidence="2" type="ORF">K469DRAFT_690980</name>
</gene>
<evidence type="ECO:0000256" key="1">
    <source>
        <dbReference type="SAM" id="MobiDB-lite"/>
    </source>
</evidence>
<organism evidence="2 3">
    <name type="scientific">Zopfia rhizophila CBS 207.26</name>
    <dbReference type="NCBI Taxonomy" id="1314779"/>
    <lineage>
        <taxon>Eukaryota</taxon>
        <taxon>Fungi</taxon>
        <taxon>Dikarya</taxon>
        <taxon>Ascomycota</taxon>
        <taxon>Pezizomycotina</taxon>
        <taxon>Dothideomycetes</taxon>
        <taxon>Dothideomycetes incertae sedis</taxon>
        <taxon>Zopfiaceae</taxon>
        <taxon>Zopfia</taxon>
    </lineage>
</organism>
<accession>A0A6A6EQS5</accession>
<evidence type="ECO:0000313" key="2">
    <source>
        <dbReference type="EMBL" id="KAF2193383.1"/>
    </source>
</evidence>
<proteinExistence type="predicted"/>
<dbReference type="Proteomes" id="UP000800200">
    <property type="component" value="Unassembled WGS sequence"/>
</dbReference>
<evidence type="ECO:0000313" key="3">
    <source>
        <dbReference type="Proteomes" id="UP000800200"/>
    </source>
</evidence>
<dbReference type="AlphaFoldDB" id="A0A6A6EQS5"/>
<sequence length="205" mass="22598">MTTTAGFCTSRGCTRESGCVISLTRSRSQRKLITWNASVLSILSIRSESQHSSSGESHKAEWCHHLPALSIANDSPKARGQPPTFLENDTNPSDIRGVREGVPLILEILEQLGVGDRMSSQGEVISDAESENPKCSNIVTWLSAVETTIENPDVESIIPHKSPGRTIAESAEIELFAKSFWNLVRAVREWIDGSTQFDPFLNKIY</sequence>
<keyword evidence="3" id="KW-1185">Reference proteome</keyword>
<name>A0A6A6EQS5_9PEZI</name>
<protein>
    <submittedName>
        <fullName evidence="2">Uncharacterized protein</fullName>
    </submittedName>
</protein>